<evidence type="ECO:0000313" key="3">
    <source>
        <dbReference type="EMBL" id="TFK96116.1"/>
    </source>
</evidence>
<dbReference type="SUPFAM" id="SSF53474">
    <property type="entry name" value="alpha/beta-Hydrolases"/>
    <property type="match status" value="1"/>
</dbReference>
<name>A0A5C3Q3M6_9AGAR</name>
<proteinExistence type="predicted"/>
<dbReference type="Gene3D" id="3.40.50.1820">
    <property type="entry name" value="alpha/beta hydrolase"/>
    <property type="match status" value="1"/>
</dbReference>
<protein>
    <submittedName>
        <fullName evidence="3">Alpha/beta-hydrolase</fullName>
    </submittedName>
</protein>
<dbReference type="EMBL" id="ML178866">
    <property type="protein sequence ID" value="TFK96116.1"/>
    <property type="molecule type" value="Genomic_DNA"/>
</dbReference>
<feature type="domain" description="Dienelactone hydrolase" evidence="2">
    <location>
        <begin position="50"/>
        <end position="261"/>
    </location>
</feature>
<dbReference type="Proteomes" id="UP000305067">
    <property type="component" value="Unassembled WGS sequence"/>
</dbReference>
<feature type="chain" id="PRO_5022794048" evidence="1">
    <location>
        <begin position="18"/>
        <end position="263"/>
    </location>
</feature>
<accession>A0A5C3Q3M6</accession>
<dbReference type="AlphaFoldDB" id="A0A5C3Q3M6"/>
<gene>
    <name evidence="3" type="ORF">BDV98DRAFT_608484</name>
</gene>
<evidence type="ECO:0000256" key="1">
    <source>
        <dbReference type="SAM" id="SignalP"/>
    </source>
</evidence>
<evidence type="ECO:0000313" key="4">
    <source>
        <dbReference type="Proteomes" id="UP000305067"/>
    </source>
</evidence>
<evidence type="ECO:0000259" key="2">
    <source>
        <dbReference type="Pfam" id="PF01738"/>
    </source>
</evidence>
<keyword evidence="1" id="KW-0732">Signal</keyword>
<feature type="signal peptide" evidence="1">
    <location>
        <begin position="1"/>
        <end position="17"/>
    </location>
</feature>
<keyword evidence="4" id="KW-1185">Reference proteome</keyword>
<dbReference type="OrthoDB" id="17560at2759"/>
<dbReference type="InterPro" id="IPR029058">
    <property type="entry name" value="AB_hydrolase_fold"/>
</dbReference>
<reference evidence="3 4" key="1">
    <citation type="journal article" date="2019" name="Nat. Ecol. Evol.">
        <title>Megaphylogeny resolves global patterns of mushroom evolution.</title>
        <authorList>
            <person name="Varga T."/>
            <person name="Krizsan K."/>
            <person name="Foldi C."/>
            <person name="Dima B."/>
            <person name="Sanchez-Garcia M."/>
            <person name="Sanchez-Ramirez S."/>
            <person name="Szollosi G.J."/>
            <person name="Szarkandi J.G."/>
            <person name="Papp V."/>
            <person name="Albert L."/>
            <person name="Andreopoulos W."/>
            <person name="Angelini C."/>
            <person name="Antonin V."/>
            <person name="Barry K.W."/>
            <person name="Bougher N.L."/>
            <person name="Buchanan P."/>
            <person name="Buyck B."/>
            <person name="Bense V."/>
            <person name="Catcheside P."/>
            <person name="Chovatia M."/>
            <person name="Cooper J."/>
            <person name="Damon W."/>
            <person name="Desjardin D."/>
            <person name="Finy P."/>
            <person name="Geml J."/>
            <person name="Haridas S."/>
            <person name="Hughes K."/>
            <person name="Justo A."/>
            <person name="Karasinski D."/>
            <person name="Kautmanova I."/>
            <person name="Kiss B."/>
            <person name="Kocsube S."/>
            <person name="Kotiranta H."/>
            <person name="LaButti K.M."/>
            <person name="Lechner B.E."/>
            <person name="Liimatainen K."/>
            <person name="Lipzen A."/>
            <person name="Lukacs Z."/>
            <person name="Mihaltcheva S."/>
            <person name="Morgado L.N."/>
            <person name="Niskanen T."/>
            <person name="Noordeloos M.E."/>
            <person name="Ohm R.A."/>
            <person name="Ortiz-Santana B."/>
            <person name="Ovrebo C."/>
            <person name="Racz N."/>
            <person name="Riley R."/>
            <person name="Savchenko A."/>
            <person name="Shiryaev A."/>
            <person name="Soop K."/>
            <person name="Spirin V."/>
            <person name="Szebenyi C."/>
            <person name="Tomsovsky M."/>
            <person name="Tulloss R.E."/>
            <person name="Uehling J."/>
            <person name="Grigoriev I.V."/>
            <person name="Vagvolgyi C."/>
            <person name="Papp T."/>
            <person name="Martin F.M."/>
            <person name="Miettinen O."/>
            <person name="Hibbett D.S."/>
            <person name="Nagy L.G."/>
        </authorList>
    </citation>
    <scope>NUCLEOTIDE SEQUENCE [LARGE SCALE GENOMIC DNA]</scope>
    <source>
        <strain evidence="3 4">CBS 309.79</strain>
    </source>
</reference>
<dbReference type="InterPro" id="IPR002925">
    <property type="entry name" value="Dienelactn_hydro"/>
</dbReference>
<dbReference type="PANTHER" id="PTHR17630:SF44">
    <property type="entry name" value="PROTEIN AIM2"/>
    <property type="match status" value="1"/>
</dbReference>
<sequence length="263" mass="28671">MLFSFASIIALPLVAVATIVPLVEPAGHTHSFVPSTVKPKGRNMTINGVRTYVTLPKKKYDKGTAVLFLTDVFGLPSIDSPLLADKFAEAGFATFAPDYLNGDALVQGANHSEWRVSHTEAHTTPSLLAVINGLKKKGFKTTGYCYGGLYVTRLVQNNTIIVGSMTHPSSLSVPNDWILAKEVSKVPVHINSAEFDTGFRLPLALATDEVMGNGRYEPGYWRTQFDNVGHGFGVRVDPINATQVAAKQGAFDNTIQFFREHLY</sequence>
<organism evidence="3 4">
    <name type="scientific">Pterulicium gracile</name>
    <dbReference type="NCBI Taxonomy" id="1884261"/>
    <lineage>
        <taxon>Eukaryota</taxon>
        <taxon>Fungi</taxon>
        <taxon>Dikarya</taxon>
        <taxon>Basidiomycota</taxon>
        <taxon>Agaricomycotina</taxon>
        <taxon>Agaricomycetes</taxon>
        <taxon>Agaricomycetidae</taxon>
        <taxon>Agaricales</taxon>
        <taxon>Pleurotineae</taxon>
        <taxon>Pterulaceae</taxon>
        <taxon>Pterulicium</taxon>
    </lineage>
</organism>
<dbReference type="Pfam" id="PF01738">
    <property type="entry name" value="DLH"/>
    <property type="match status" value="1"/>
</dbReference>
<dbReference type="GO" id="GO:0016787">
    <property type="term" value="F:hydrolase activity"/>
    <property type="evidence" value="ECO:0007669"/>
    <property type="project" value="UniProtKB-KW"/>
</dbReference>
<keyword evidence="3" id="KW-0378">Hydrolase</keyword>
<dbReference type="PANTHER" id="PTHR17630">
    <property type="entry name" value="DIENELACTONE HYDROLASE"/>
    <property type="match status" value="1"/>
</dbReference>
<dbReference type="STRING" id="1884261.A0A5C3Q3M6"/>